<evidence type="ECO:0000313" key="4">
    <source>
        <dbReference type="EMBL" id="UNM13200.1"/>
    </source>
</evidence>
<dbReference type="PANTHER" id="PTHR35861:SF1">
    <property type="entry name" value="PHAGE TAIL SHEATH PROTEIN"/>
    <property type="match status" value="1"/>
</dbReference>
<protein>
    <submittedName>
        <fullName evidence="4">Phage tail sheath subtilisin-like domain-containing protein</fullName>
    </submittedName>
</protein>
<gene>
    <name evidence="4" type="ORF">J4032_18410</name>
</gene>
<dbReference type="RefSeq" id="WP_242331914.1">
    <property type="nucleotide sequence ID" value="NZ_CP071872.1"/>
</dbReference>
<comment type="similarity">
    <text evidence="1">Belongs to the myoviridae tail sheath protein family.</text>
</comment>
<accession>A0ABY3WNE7</accession>
<dbReference type="InterPro" id="IPR035089">
    <property type="entry name" value="Phage_sheath_subtilisin"/>
</dbReference>
<dbReference type="InterPro" id="IPR052042">
    <property type="entry name" value="Tail_sheath_structural"/>
</dbReference>
<dbReference type="PANTHER" id="PTHR35861">
    <property type="match status" value="1"/>
</dbReference>
<organism evidence="4 5">
    <name type="scientific">Streptomyces formicae</name>
    <dbReference type="NCBI Taxonomy" id="1616117"/>
    <lineage>
        <taxon>Bacteria</taxon>
        <taxon>Bacillati</taxon>
        <taxon>Actinomycetota</taxon>
        <taxon>Actinomycetes</taxon>
        <taxon>Kitasatosporales</taxon>
        <taxon>Streptomycetaceae</taxon>
        <taxon>Streptomyces</taxon>
    </lineage>
</organism>
<dbReference type="Gene3D" id="3.40.50.11780">
    <property type="match status" value="1"/>
</dbReference>
<feature type="domain" description="Tail sheath protein subtilisin-like" evidence="2">
    <location>
        <begin position="320"/>
        <end position="454"/>
    </location>
</feature>
<sequence>MTTPLAPGVYVKEVSSGVRSITGAGTSTPAFIGYTPQTVITNPTLVRSWPEFSRTFLPTDADIKASLVKASESYKDAESAANTLKQLNNTAGRKTTLTVQEETKGTEVDHAKTFADSAHKAVKGLGLTPWGTEVEQAFENLTQGVNDNKLLTELTNLIKAVYSAFTTLYKTYAETVETVIALKSKASAAAGALSSMAEAAATAVFTSDFQKINPGTREKFGLIDVLKVAQAYGRRALSAKEGWCLAEAVLGFFANGGSSCYIVPLGGGTDASLRSALTLLESQHDVSMVAVPDLHLGQGVPPSATDKTSATKAGQQVTPFASAVVDHCATMKNRVAILHTLPGLNDQNALAFHDGLSVGANKAFGSLYYPWVKVPGLDGVRRVVPPVGHVAGVWAATDSARGVFKAPANVSLSAATDLEISLSDGQQGALNDKGVNCLRSFPGRPLLVWGARTLAVDDRDWKYLSVRRLVCFLSNSIQQATNWAVFEPNDERLWSTLRQSVTAFLKDQWRQGALQGTTPDKAFLVVCDKDNNPSYLRDQGQVHCDIYIAPVRPAEFVHFTIQQTAGQAA</sequence>
<evidence type="ECO:0000259" key="3">
    <source>
        <dbReference type="Pfam" id="PF17482"/>
    </source>
</evidence>
<evidence type="ECO:0000313" key="5">
    <source>
        <dbReference type="Proteomes" id="UP000828924"/>
    </source>
</evidence>
<evidence type="ECO:0000256" key="1">
    <source>
        <dbReference type="ARBA" id="ARBA00008005"/>
    </source>
</evidence>
<dbReference type="InterPro" id="IPR020287">
    <property type="entry name" value="Tail_sheath_C"/>
</dbReference>
<evidence type="ECO:0000259" key="2">
    <source>
        <dbReference type="Pfam" id="PF04984"/>
    </source>
</evidence>
<keyword evidence="5" id="KW-1185">Reference proteome</keyword>
<reference evidence="4 5" key="1">
    <citation type="submission" date="2021-03" db="EMBL/GenBank/DDBJ databases">
        <title>Complete genome of Streptomyces formicae strain 1H-GS9 (DSM 100524).</title>
        <authorList>
            <person name="Atanasov K.E."/>
            <person name="Altabella T."/>
            <person name="Ferrer A."/>
        </authorList>
    </citation>
    <scope>NUCLEOTIDE SEQUENCE [LARGE SCALE GENOMIC DNA]</scope>
    <source>
        <strain evidence="4 5">1H-GS9</strain>
    </source>
</reference>
<dbReference type="Pfam" id="PF04984">
    <property type="entry name" value="Phage_sheath_1"/>
    <property type="match status" value="1"/>
</dbReference>
<dbReference type="EMBL" id="CP071872">
    <property type="protein sequence ID" value="UNM13200.1"/>
    <property type="molecule type" value="Genomic_DNA"/>
</dbReference>
<proteinExistence type="inferred from homology"/>
<dbReference type="Pfam" id="PF17482">
    <property type="entry name" value="Phage_sheath_1C"/>
    <property type="match status" value="1"/>
</dbReference>
<feature type="domain" description="Tail sheath protein C-terminal" evidence="3">
    <location>
        <begin position="457"/>
        <end position="564"/>
    </location>
</feature>
<name>A0ABY3WNE7_9ACTN</name>
<dbReference type="Proteomes" id="UP000828924">
    <property type="component" value="Chromosome"/>
</dbReference>